<organism evidence="1 2">
    <name type="scientific">Achromobacter pestifer</name>
    <dbReference type="NCBI Taxonomy" id="1353889"/>
    <lineage>
        <taxon>Bacteria</taxon>
        <taxon>Pseudomonadati</taxon>
        <taxon>Pseudomonadota</taxon>
        <taxon>Betaproteobacteria</taxon>
        <taxon>Burkholderiales</taxon>
        <taxon>Alcaligenaceae</taxon>
        <taxon>Achromobacter</taxon>
    </lineage>
</organism>
<dbReference type="AlphaFoldDB" id="A0A7D4E2Y5"/>
<name>A0A7D4E2Y5_9BURK</name>
<dbReference type="RefSeq" id="WP_173143821.1">
    <property type="nucleotide sequence ID" value="NZ_CP053985.1"/>
</dbReference>
<proteinExistence type="predicted"/>
<evidence type="ECO:0000313" key="1">
    <source>
        <dbReference type="EMBL" id="QKH34746.1"/>
    </source>
</evidence>
<dbReference type="KEGG" id="apes:FOC84_07210"/>
<gene>
    <name evidence="1" type="ORF">FOC84_07210</name>
</gene>
<evidence type="ECO:0000313" key="2">
    <source>
        <dbReference type="Proteomes" id="UP000500970"/>
    </source>
</evidence>
<dbReference type="Proteomes" id="UP000500970">
    <property type="component" value="Chromosome"/>
</dbReference>
<sequence>MPAVLALSAILTNGDASANENAWGANLEYSNMSNGYSNCTYQDNGNGTSTVGVTISYKSAWGHLGNRPFRSRGVLVYTYDKNGNLQNSDILARDVYMDGTRHTGMSSNRSFGVFYNVTMGRPFASWHVTNAQTVRVLVNIDNKFLTQWPAIGVRAGNVSQVNIYAEITGLAYIGVNNSSGNCNVITEPEIPPPPVDAKITMSAPDWDLGELPQGTATRTPFHGVGDQLCFTYDNLKWTGLRYAINATNQNGLSGNGSYQLRHLTSPADTVPYRVVLQDATTNTEVALPNTSNAVSALGNNGRDCFFPTFTADTPKAAKEGDYSDVLTFTVVARP</sequence>
<dbReference type="EMBL" id="CP053985">
    <property type="protein sequence ID" value="QKH34746.1"/>
    <property type="molecule type" value="Genomic_DNA"/>
</dbReference>
<reference evidence="1 2" key="1">
    <citation type="submission" date="2020-05" db="EMBL/GenBank/DDBJ databases">
        <title>FDA dAtabase for Regulatory Grade micrObial Sequences (FDA-ARGOS): Supporting development and validation of Infectious Disease Dx tests.</title>
        <authorList>
            <person name="Sproer C."/>
            <person name="Gronow S."/>
            <person name="Severitt S."/>
            <person name="Schroder I."/>
            <person name="Tallon L."/>
            <person name="Sadzewicz L."/>
            <person name="Zhao X."/>
            <person name="Vavikolanu K."/>
            <person name="Mehta A."/>
            <person name="Aluvathingal J."/>
            <person name="Nadendla S."/>
            <person name="Myers T."/>
            <person name="Yan Y."/>
            <person name="Sichtig H."/>
        </authorList>
    </citation>
    <scope>NUCLEOTIDE SEQUENCE [LARGE SCALE GENOMIC DNA]</scope>
    <source>
        <strain evidence="1 2">FDAARGOS_790</strain>
    </source>
</reference>
<keyword evidence="2" id="KW-1185">Reference proteome</keyword>
<accession>A0A7D4E2Y5</accession>
<protein>
    <submittedName>
        <fullName evidence="1">Uncharacterized protein</fullName>
    </submittedName>
</protein>